<reference evidence="3" key="1">
    <citation type="submission" date="2023-10" db="EMBL/GenBank/DDBJ databases">
        <title>Genome assembly of Pristionchus species.</title>
        <authorList>
            <person name="Yoshida K."/>
            <person name="Sommer R.J."/>
        </authorList>
    </citation>
    <scope>NUCLEOTIDE SEQUENCE</scope>
    <source>
        <strain evidence="3">RS5133</strain>
    </source>
</reference>
<proteinExistence type="predicted"/>
<organism evidence="3 4">
    <name type="scientific">Pristionchus fissidentatus</name>
    <dbReference type="NCBI Taxonomy" id="1538716"/>
    <lineage>
        <taxon>Eukaryota</taxon>
        <taxon>Metazoa</taxon>
        <taxon>Ecdysozoa</taxon>
        <taxon>Nematoda</taxon>
        <taxon>Chromadorea</taxon>
        <taxon>Rhabditida</taxon>
        <taxon>Rhabditina</taxon>
        <taxon>Diplogasteromorpha</taxon>
        <taxon>Diplogasteroidea</taxon>
        <taxon>Neodiplogasteridae</taxon>
        <taxon>Pristionchus</taxon>
    </lineage>
</organism>
<dbReference type="EMBL" id="BTSY01000006">
    <property type="protein sequence ID" value="GMT34390.1"/>
    <property type="molecule type" value="Genomic_DNA"/>
</dbReference>
<sequence>VNLAIILETVIADINRLPHIFSFPEDRRIRDGSKPFVRREASNKVGFSHYPLRALSRASFVDVNDITNHRSLSSIRPIHDFYDDRRNFAQVRDRELAFGPDEVRVTTEESYEYDPEFYDAIAAQVFNERSRQSDTVTHPPTTPPLFRPPATTVTPRFATYTTETPPVTYRSFPLRPLPTVPPFKHPLPTVPPFIHPLPTVPPFIHPLPTSTTTVPSTTQSTSMTTVPTTTVTTTLPTTVTTVQSTTLPPTTAVLPPDPEPLTNTIEDTVSIDRYVVYLRSQTISQKNTFLLERKRLNYNSSYCRDVIFVLDNSGSTKFHFEPLKAIIGTLADIAFEDSMRKVGLVTFSSRLRQRVVFDWISTRERESRTDFHRRLNDLTFAGGITQLGAVLSMLQDRLFDEDIHRVGRPLDIVLFTDGYSFDDPSSPARNLRLSGHRIYVAALFTNYLRSELDSITGDPARVITDMDALDHLAHSLHTCF</sequence>
<dbReference type="InterPro" id="IPR002035">
    <property type="entry name" value="VWF_A"/>
</dbReference>
<dbReference type="PANTHER" id="PTHR24020">
    <property type="entry name" value="COLLAGEN ALPHA"/>
    <property type="match status" value="1"/>
</dbReference>
<gene>
    <name evidence="3" type="ORF">PFISCL1PPCAC_25687</name>
</gene>
<protein>
    <recommendedName>
        <fullName evidence="2">VWFA domain-containing protein</fullName>
    </recommendedName>
</protein>
<evidence type="ECO:0000256" key="1">
    <source>
        <dbReference type="SAM" id="MobiDB-lite"/>
    </source>
</evidence>
<dbReference type="InterPro" id="IPR036465">
    <property type="entry name" value="vWFA_dom_sf"/>
</dbReference>
<dbReference type="InterPro" id="IPR050525">
    <property type="entry name" value="ECM_Assembly_Org"/>
</dbReference>
<dbReference type="Gene3D" id="3.40.50.410">
    <property type="entry name" value="von Willebrand factor, type A domain"/>
    <property type="match status" value="1"/>
</dbReference>
<dbReference type="Proteomes" id="UP001432322">
    <property type="component" value="Unassembled WGS sequence"/>
</dbReference>
<keyword evidence="4" id="KW-1185">Reference proteome</keyword>
<evidence type="ECO:0000259" key="2">
    <source>
        <dbReference type="PROSITE" id="PS50234"/>
    </source>
</evidence>
<evidence type="ECO:0000313" key="4">
    <source>
        <dbReference type="Proteomes" id="UP001432322"/>
    </source>
</evidence>
<accession>A0AAV5WUU9</accession>
<dbReference type="SMART" id="SM00327">
    <property type="entry name" value="VWA"/>
    <property type="match status" value="1"/>
</dbReference>
<comment type="caution">
    <text evidence="3">The sequence shown here is derived from an EMBL/GenBank/DDBJ whole genome shotgun (WGS) entry which is preliminary data.</text>
</comment>
<dbReference type="PANTHER" id="PTHR24020:SF84">
    <property type="entry name" value="VWFA DOMAIN-CONTAINING PROTEIN"/>
    <property type="match status" value="1"/>
</dbReference>
<feature type="non-terminal residue" evidence="3">
    <location>
        <position position="1"/>
    </location>
</feature>
<name>A0AAV5WUU9_9BILA</name>
<feature type="domain" description="VWFA" evidence="2">
    <location>
        <begin position="305"/>
        <end position="480"/>
    </location>
</feature>
<dbReference type="Pfam" id="PF00092">
    <property type="entry name" value="VWA"/>
    <property type="match status" value="1"/>
</dbReference>
<dbReference type="AlphaFoldDB" id="A0AAV5WUU9"/>
<dbReference type="SUPFAM" id="SSF53300">
    <property type="entry name" value="vWA-like"/>
    <property type="match status" value="1"/>
</dbReference>
<dbReference type="PROSITE" id="PS50234">
    <property type="entry name" value="VWFA"/>
    <property type="match status" value="1"/>
</dbReference>
<feature type="region of interest" description="Disordered" evidence="1">
    <location>
        <begin position="133"/>
        <end position="152"/>
    </location>
</feature>
<evidence type="ECO:0000313" key="3">
    <source>
        <dbReference type="EMBL" id="GMT34390.1"/>
    </source>
</evidence>